<feature type="signal peptide" evidence="2">
    <location>
        <begin position="1"/>
        <end position="22"/>
    </location>
</feature>
<evidence type="ECO:0000313" key="3">
    <source>
        <dbReference type="EMBL" id="SEL66347.1"/>
    </source>
</evidence>
<reference evidence="3 4" key="1">
    <citation type="submission" date="2016-10" db="EMBL/GenBank/DDBJ databases">
        <authorList>
            <person name="de Groot N.N."/>
        </authorList>
    </citation>
    <scope>NUCLEOTIDE SEQUENCE [LARGE SCALE GENOMIC DNA]</scope>
    <source>
        <strain evidence="3 4">DSM 21039</strain>
    </source>
</reference>
<evidence type="ECO:0000256" key="1">
    <source>
        <dbReference type="SAM" id="MobiDB-lite"/>
    </source>
</evidence>
<sequence length="216" mass="24436">MKKVMLLCVSFAIVLISIQLRAQDKLSAAIAQLDKASTVADYEALAVRFKQAANAQKNNWLPFYYTALCNAKIGFLLQKDGDRIEPFSIEGEQYAKQAEALLKDKGTNKDKAELYTVYSMVYRSKVFINPMTYGREFGMLSQQYLDKAAQLDPENPRVLYLQAWVKYYTPKMWGGDKDKAKILAQSALKSLSAQPATGEQPHWGKPESEELLAKYK</sequence>
<feature type="region of interest" description="Disordered" evidence="1">
    <location>
        <begin position="191"/>
        <end position="216"/>
    </location>
</feature>
<feature type="compositionally biased region" description="Basic and acidic residues" evidence="1">
    <location>
        <begin position="202"/>
        <end position="216"/>
    </location>
</feature>
<name>A0A1H7S4A4_9BACT</name>
<accession>A0A1H7S4A4</accession>
<dbReference type="AlphaFoldDB" id="A0A1H7S4A4"/>
<evidence type="ECO:0008006" key="5">
    <source>
        <dbReference type="Google" id="ProtNLM"/>
    </source>
</evidence>
<dbReference type="RefSeq" id="WP_089910692.1">
    <property type="nucleotide sequence ID" value="NZ_FOBB01000002.1"/>
</dbReference>
<dbReference type="EMBL" id="FOBB01000002">
    <property type="protein sequence ID" value="SEL66347.1"/>
    <property type="molecule type" value="Genomic_DNA"/>
</dbReference>
<proteinExistence type="predicted"/>
<keyword evidence="2" id="KW-0732">Signal</keyword>
<protein>
    <recommendedName>
        <fullName evidence="5">Tetratricopeptide repeat-containing protein</fullName>
    </recommendedName>
</protein>
<organism evidence="3 4">
    <name type="scientific">Chitinophaga rupis</name>
    <dbReference type="NCBI Taxonomy" id="573321"/>
    <lineage>
        <taxon>Bacteria</taxon>
        <taxon>Pseudomonadati</taxon>
        <taxon>Bacteroidota</taxon>
        <taxon>Chitinophagia</taxon>
        <taxon>Chitinophagales</taxon>
        <taxon>Chitinophagaceae</taxon>
        <taxon>Chitinophaga</taxon>
    </lineage>
</organism>
<keyword evidence="4" id="KW-1185">Reference proteome</keyword>
<feature type="chain" id="PRO_5011788980" description="Tetratricopeptide repeat-containing protein" evidence="2">
    <location>
        <begin position="23"/>
        <end position="216"/>
    </location>
</feature>
<dbReference type="OrthoDB" id="1150971at2"/>
<evidence type="ECO:0000256" key="2">
    <source>
        <dbReference type="SAM" id="SignalP"/>
    </source>
</evidence>
<dbReference type="Proteomes" id="UP000198984">
    <property type="component" value="Unassembled WGS sequence"/>
</dbReference>
<gene>
    <name evidence="3" type="ORF">SAMN04488505_102793</name>
</gene>
<evidence type="ECO:0000313" key="4">
    <source>
        <dbReference type="Proteomes" id="UP000198984"/>
    </source>
</evidence>
<dbReference type="STRING" id="573321.SAMN04488505_102793"/>